<keyword evidence="2 5" id="KW-0689">Ribosomal protein</keyword>
<dbReference type="AlphaFoldDB" id="A0A7J0BL26"/>
<dbReference type="EMBL" id="BLVO01000013">
    <property type="protein sequence ID" value="GFM33951.1"/>
    <property type="molecule type" value="Genomic_DNA"/>
</dbReference>
<sequence>MAGSDDSRQNGAEESFEAMLDAYTGSMGESLKVGDRVKGTVISITADSVFVDTGTKVDGVAERSEFLDDAGELAVKDGDEVELYVMAANAQEIRLSKALSGIGGAAILEDAFRANLPVEGRVVATRKGGYDVEVLKRRAFCPVSQIDTRFVEDAEAYVGQTFQFQIIKFEQNGRNVVVSRRVLLEQELEAKRAEFLAEIKEGSVVDAKIVRLAPFGAFAEIQPGIEGLIHVSELSWARIGSADEVVSEGDVVRAKVLSIETDKKGQLRISMSAKQVMENPWARVAEDLKEGEVREGKVVRLTNFGAFVEVLPGIDGLVHISEMSYTKRVHKPGDMVAAGDKVMVKVKGIDLNAQRVSLSMKEAEGDPWAGIEERFAAGATVEGKVESRTDFGLFVALAPGITGLMPKSNMAKADKAANLDNVKPGDTLQVTVAQVRTAERKITLAPVGVVTEEDNSWKEYRKPKAEKTTVSGDTSAFSNSLGAALKNALKNK</sequence>
<protein>
    <submittedName>
        <fullName evidence="5">30S ribosomal protein S1</fullName>
    </submittedName>
</protein>
<feature type="domain" description="S1 motif" evidence="4">
    <location>
        <begin position="378"/>
        <end position="447"/>
    </location>
</feature>
<dbReference type="FunFam" id="2.40.50.140:FF:000051">
    <property type="entry name" value="RNA-binding transcriptional accessory protein"/>
    <property type="match status" value="1"/>
</dbReference>
<proteinExistence type="inferred from homology"/>
<keyword evidence="6" id="KW-1185">Reference proteome</keyword>
<dbReference type="PROSITE" id="PS50126">
    <property type="entry name" value="S1"/>
    <property type="match status" value="5"/>
</dbReference>
<dbReference type="Pfam" id="PF00575">
    <property type="entry name" value="S1"/>
    <property type="match status" value="5"/>
</dbReference>
<reference evidence="5 6" key="1">
    <citation type="submission" date="2020-05" db="EMBL/GenBank/DDBJ databases">
        <title>Draft genome sequence of Desulfovibrio sp. strain HN2T.</title>
        <authorList>
            <person name="Ueno A."/>
            <person name="Tamazawa S."/>
            <person name="Tamamura S."/>
            <person name="Murakami T."/>
            <person name="Kiyama T."/>
            <person name="Inomata H."/>
            <person name="Amano Y."/>
            <person name="Miyakawa K."/>
            <person name="Tamaki H."/>
            <person name="Naganuma T."/>
            <person name="Kaneko K."/>
        </authorList>
    </citation>
    <scope>NUCLEOTIDE SEQUENCE [LARGE SCALE GENOMIC DNA]</scope>
    <source>
        <strain evidence="5 6">HN2</strain>
    </source>
</reference>
<dbReference type="SMART" id="SM00316">
    <property type="entry name" value="S1"/>
    <property type="match status" value="5"/>
</dbReference>
<accession>A0A7J0BL26</accession>
<dbReference type="NCBIfam" id="NF010379">
    <property type="entry name" value="PRK13806.1"/>
    <property type="match status" value="1"/>
</dbReference>
<dbReference type="InterPro" id="IPR050437">
    <property type="entry name" value="Ribos_protein_bS1-like"/>
</dbReference>
<dbReference type="InterPro" id="IPR012340">
    <property type="entry name" value="NA-bd_OB-fold"/>
</dbReference>
<evidence type="ECO:0000313" key="5">
    <source>
        <dbReference type="EMBL" id="GFM33951.1"/>
    </source>
</evidence>
<comment type="caution">
    <text evidence="5">The sequence shown here is derived from an EMBL/GenBank/DDBJ whole genome shotgun (WGS) entry which is preliminary data.</text>
</comment>
<evidence type="ECO:0000256" key="1">
    <source>
        <dbReference type="ARBA" id="ARBA00006767"/>
    </source>
</evidence>
<dbReference type="RefSeq" id="WP_174405593.1">
    <property type="nucleotide sequence ID" value="NZ_BLVO01000013.1"/>
</dbReference>
<dbReference type="GO" id="GO:0003729">
    <property type="term" value="F:mRNA binding"/>
    <property type="evidence" value="ECO:0007669"/>
    <property type="project" value="UniProtKB-ARBA"/>
</dbReference>
<dbReference type="CDD" id="cd04465">
    <property type="entry name" value="S1_RPS1_repeat_ec2_hs2"/>
    <property type="match status" value="1"/>
</dbReference>
<name>A0A7J0BL26_9BACT</name>
<feature type="domain" description="S1 motif" evidence="4">
    <location>
        <begin position="115"/>
        <end position="181"/>
    </location>
</feature>
<evidence type="ECO:0000256" key="2">
    <source>
        <dbReference type="ARBA" id="ARBA00022980"/>
    </source>
</evidence>
<evidence type="ECO:0000256" key="3">
    <source>
        <dbReference type="ARBA" id="ARBA00023274"/>
    </source>
</evidence>
<dbReference type="GO" id="GO:0003735">
    <property type="term" value="F:structural constituent of ribosome"/>
    <property type="evidence" value="ECO:0007669"/>
    <property type="project" value="TreeGrafter"/>
</dbReference>
<evidence type="ECO:0000259" key="4">
    <source>
        <dbReference type="PROSITE" id="PS50126"/>
    </source>
</evidence>
<comment type="similarity">
    <text evidence="1">Belongs to the bacterial ribosomal protein bS1 family.</text>
</comment>
<dbReference type="GO" id="GO:0022627">
    <property type="term" value="C:cytosolic small ribosomal subunit"/>
    <property type="evidence" value="ECO:0007669"/>
    <property type="project" value="TreeGrafter"/>
</dbReference>
<evidence type="ECO:0000313" key="6">
    <source>
        <dbReference type="Proteomes" id="UP000503840"/>
    </source>
</evidence>
<dbReference type="Proteomes" id="UP000503840">
    <property type="component" value="Unassembled WGS sequence"/>
</dbReference>
<dbReference type="Gene3D" id="2.40.50.140">
    <property type="entry name" value="Nucleic acid-binding proteins"/>
    <property type="match status" value="5"/>
</dbReference>
<keyword evidence="3" id="KW-0687">Ribonucleoprotein</keyword>
<dbReference type="PANTHER" id="PTHR10724:SF7">
    <property type="entry name" value="SMALL RIBOSOMAL SUBUNIT PROTEIN BS1C"/>
    <property type="match status" value="1"/>
</dbReference>
<dbReference type="GO" id="GO:0006412">
    <property type="term" value="P:translation"/>
    <property type="evidence" value="ECO:0007669"/>
    <property type="project" value="TreeGrafter"/>
</dbReference>
<feature type="domain" description="S1 motif" evidence="4">
    <location>
        <begin position="202"/>
        <end position="272"/>
    </location>
</feature>
<dbReference type="InterPro" id="IPR035104">
    <property type="entry name" value="Ribosomal_protein_S1-like"/>
</dbReference>
<dbReference type="PRINTS" id="PR00681">
    <property type="entry name" value="RIBOSOMALS1"/>
</dbReference>
<dbReference type="PANTHER" id="PTHR10724">
    <property type="entry name" value="30S RIBOSOMAL PROTEIN S1"/>
    <property type="match status" value="1"/>
</dbReference>
<feature type="domain" description="S1 motif" evidence="4">
    <location>
        <begin position="34"/>
        <end position="98"/>
    </location>
</feature>
<feature type="domain" description="S1 motif" evidence="4">
    <location>
        <begin position="291"/>
        <end position="361"/>
    </location>
</feature>
<dbReference type="InterPro" id="IPR003029">
    <property type="entry name" value="S1_domain"/>
</dbReference>
<dbReference type="SUPFAM" id="SSF50249">
    <property type="entry name" value="Nucleic acid-binding proteins"/>
    <property type="match status" value="5"/>
</dbReference>
<gene>
    <name evidence="5" type="primary">rpsA_2</name>
    <name evidence="5" type="ORF">DSM101010T_23160</name>
</gene>
<organism evidence="5 6">
    <name type="scientific">Desulfovibrio subterraneus</name>
    <dbReference type="NCBI Taxonomy" id="2718620"/>
    <lineage>
        <taxon>Bacteria</taxon>
        <taxon>Pseudomonadati</taxon>
        <taxon>Thermodesulfobacteriota</taxon>
        <taxon>Desulfovibrionia</taxon>
        <taxon>Desulfovibrionales</taxon>
        <taxon>Desulfovibrionaceae</taxon>
        <taxon>Desulfovibrio</taxon>
    </lineage>
</organism>